<evidence type="ECO:0000259" key="8">
    <source>
        <dbReference type="Pfam" id="PF09335"/>
    </source>
</evidence>
<evidence type="ECO:0000256" key="7">
    <source>
        <dbReference type="RuleBase" id="RU366058"/>
    </source>
</evidence>
<dbReference type="InterPro" id="IPR015414">
    <property type="entry name" value="TMEM64"/>
</dbReference>
<keyword evidence="4 7" id="KW-0812">Transmembrane</keyword>
<feature type="transmembrane region" description="Helical" evidence="7">
    <location>
        <begin position="64"/>
        <end position="91"/>
    </location>
</feature>
<keyword evidence="10" id="KW-1185">Reference proteome</keyword>
<feature type="transmembrane region" description="Helical" evidence="7">
    <location>
        <begin position="97"/>
        <end position="115"/>
    </location>
</feature>
<feature type="transmembrane region" description="Helical" evidence="7">
    <location>
        <begin position="174"/>
        <end position="195"/>
    </location>
</feature>
<evidence type="ECO:0000256" key="3">
    <source>
        <dbReference type="ARBA" id="ARBA00022475"/>
    </source>
</evidence>
<dbReference type="Proteomes" id="UP001251870">
    <property type="component" value="Unassembled WGS sequence"/>
</dbReference>
<dbReference type="PANTHER" id="PTHR12677">
    <property type="entry name" value="GOLGI APPARATUS MEMBRANE PROTEIN TVP38-RELATED"/>
    <property type="match status" value="1"/>
</dbReference>
<comment type="subcellular location">
    <subcellularLocation>
        <location evidence="1 7">Cell membrane</location>
        <topology evidence="1 7">Multi-pass membrane protein</topology>
    </subcellularLocation>
</comment>
<evidence type="ECO:0000313" key="10">
    <source>
        <dbReference type="Proteomes" id="UP001251870"/>
    </source>
</evidence>
<reference evidence="9 10" key="1">
    <citation type="submission" date="2023-09" db="EMBL/GenBank/DDBJ databases">
        <title>Description of three actinobacteria isolated from air of manufacturing shop in a pharmaceutical factory.</title>
        <authorList>
            <person name="Zhang D.-F."/>
        </authorList>
    </citation>
    <scope>NUCLEOTIDE SEQUENCE [LARGE SCALE GENOMIC DNA]</scope>
    <source>
        <strain evidence="9 10">LY-0111</strain>
    </source>
</reference>
<gene>
    <name evidence="9" type="ORF">RIL96_04715</name>
</gene>
<dbReference type="PANTHER" id="PTHR12677:SF59">
    <property type="entry name" value="GOLGI APPARATUS MEMBRANE PROTEIN TVP38-RELATED"/>
    <property type="match status" value="1"/>
</dbReference>
<dbReference type="EMBL" id="JAVKGR010000003">
    <property type="protein sequence ID" value="MDR8018865.1"/>
    <property type="molecule type" value="Genomic_DNA"/>
</dbReference>
<proteinExistence type="inferred from homology"/>
<evidence type="ECO:0000256" key="5">
    <source>
        <dbReference type="ARBA" id="ARBA00022989"/>
    </source>
</evidence>
<evidence type="ECO:0000256" key="4">
    <source>
        <dbReference type="ARBA" id="ARBA00022692"/>
    </source>
</evidence>
<feature type="transmembrane region" description="Helical" evidence="7">
    <location>
        <begin position="201"/>
        <end position="222"/>
    </location>
</feature>
<feature type="transmembrane region" description="Helical" evidence="7">
    <location>
        <begin position="20"/>
        <end position="43"/>
    </location>
</feature>
<protein>
    <recommendedName>
        <fullName evidence="7">TVP38/TMEM64 family membrane protein</fullName>
    </recommendedName>
</protein>
<sequence length="240" mass="25326">MSDTPREDQRSAVDADGPAWGTVLRGAGLLLLALGMVWVAFNVSLPSLGTLRAWIESLGWGARFGFVGLNAVIAMTPIPVSIMAITGGVLFGVVEGSILSVIGVMIGCWGAYWAARGLGHETISRLLGSYGPRVEKHLSEAGFQAVFMLRLLPGLPYWPLNYGAGAFGVGQRDFVVASLIASVPGQASLVAIGAFVSAPELLSGIAVAVAWTVVIVMTVWAYRAWRGTSQRPLPGSQHHR</sequence>
<evidence type="ECO:0000256" key="2">
    <source>
        <dbReference type="ARBA" id="ARBA00008640"/>
    </source>
</evidence>
<dbReference type="RefSeq" id="WP_310547853.1">
    <property type="nucleotide sequence ID" value="NZ_JAVKGR010000003.1"/>
</dbReference>
<comment type="caution">
    <text evidence="9">The sequence shown here is derived from an EMBL/GenBank/DDBJ whole genome shotgun (WGS) entry which is preliminary data.</text>
</comment>
<dbReference type="Pfam" id="PF09335">
    <property type="entry name" value="VTT_dom"/>
    <property type="match status" value="1"/>
</dbReference>
<feature type="domain" description="VTT" evidence="8">
    <location>
        <begin position="78"/>
        <end position="194"/>
    </location>
</feature>
<keyword evidence="5 7" id="KW-1133">Transmembrane helix</keyword>
<evidence type="ECO:0000256" key="6">
    <source>
        <dbReference type="ARBA" id="ARBA00023136"/>
    </source>
</evidence>
<dbReference type="InterPro" id="IPR032816">
    <property type="entry name" value="VTT_dom"/>
</dbReference>
<evidence type="ECO:0000313" key="9">
    <source>
        <dbReference type="EMBL" id="MDR8018865.1"/>
    </source>
</evidence>
<name>A0ABU2DRB7_9MICC</name>
<accession>A0ABU2DRB7</accession>
<keyword evidence="3 7" id="KW-1003">Cell membrane</keyword>
<keyword evidence="6 7" id="KW-0472">Membrane</keyword>
<organism evidence="9 10">
    <name type="scientific">Nesterenkonia aerolata</name>
    <dbReference type="NCBI Taxonomy" id="3074079"/>
    <lineage>
        <taxon>Bacteria</taxon>
        <taxon>Bacillati</taxon>
        <taxon>Actinomycetota</taxon>
        <taxon>Actinomycetes</taxon>
        <taxon>Micrococcales</taxon>
        <taxon>Micrococcaceae</taxon>
        <taxon>Nesterenkonia</taxon>
    </lineage>
</organism>
<evidence type="ECO:0000256" key="1">
    <source>
        <dbReference type="ARBA" id="ARBA00004651"/>
    </source>
</evidence>
<comment type="similarity">
    <text evidence="2 7">Belongs to the TVP38/TMEM64 family.</text>
</comment>